<accession>A0A5D2NPX3</accession>
<evidence type="ECO:0000313" key="1">
    <source>
        <dbReference type="EMBL" id="TYI05746.1"/>
    </source>
</evidence>
<protein>
    <submittedName>
        <fullName evidence="1">Uncharacterized protein</fullName>
    </submittedName>
</protein>
<name>A0A5D2NPX3_GOSTO</name>
<gene>
    <name evidence="1" type="ORF">ES332_A10G111200v1</name>
</gene>
<dbReference type="Proteomes" id="UP000322667">
    <property type="component" value="Chromosome A10"/>
</dbReference>
<dbReference type="EMBL" id="CM017619">
    <property type="protein sequence ID" value="TYI05746.1"/>
    <property type="molecule type" value="Genomic_DNA"/>
</dbReference>
<sequence length="87" mass="9756">MDIGKALQFMGLCVHGCVGRLAFPPPPRILADLPFLRHFFCCNRSSSIMPRAYSNGEVDEESQNAVRNDTQLLLQSTMLFGYLTYKG</sequence>
<keyword evidence="2" id="KW-1185">Reference proteome</keyword>
<evidence type="ECO:0000313" key="2">
    <source>
        <dbReference type="Proteomes" id="UP000322667"/>
    </source>
</evidence>
<dbReference type="AlphaFoldDB" id="A0A5D2NPX3"/>
<proteinExistence type="predicted"/>
<reference evidence="1 2" key="1">
    <citation type="submission" date="2019-07" db="EMBL/GenBank/DDBJ databases">
        <title>WGS assembly of Gossypium tomentosum.</title>
        <authorList>
            <person name="Chen Z.J."/>
            <person name="Sreedasyam A."/>
            <person name="Ando A."/>
            <person name="Song Q."/>
            <person name="De L."/>
            <person name="Hulse-Kemp A."/>
            <person name="Ding M."/>
            <person name="Ye W."/>
            <person name="Kirkbride R."/>
            <person name="Jenkins J."/>
            <person name="Plott C."/>
            <person name="Lovell J."/>
            <person name="Lin Y.-M."/>
            <person name="Vaughn R."/>
            <person name="Liu B."/>
            <person name="Li W."/>
            <person name="Simpson S."/>
            <person name="Scheffler B."/>
            <person name="Saski C."/>
            <person name="Grover C."/>
            <person name="Hu G."/>
            <person name="Conover J."/>
            <person name="Carlson J."/>
            <person name="Shu S."/>
            <person name="Boston L."/>
            <person name="Williams M."/>
            <person name="Peterson D."/>
            <person name="Mcgee K."/>
            <person name="Jones D."/>
            <person name="Wendel J."/>
            <person name="Stelly D."/>
            <person name="Grimwood J."/>
            <person name="Schmutz J."/>
        </authorList>
    </citation>
    <scope>NUCLEOTIDE SEQUENCE [LARGE SCALE GENOMIC DNA]</scope>
    <source>
        <strain evidence="1">7179.01</strain>
    </source>
</reference>
<organism evidence="1 2">
    <name type="scientific">Gossypium tomentosum</name>
    <name type="common">Hawaiian cotton</name>
    <name type="synonym">Gossypium sandvicense</name>
    <dbReference type="NCBI Taxonomy" id="34277"/>
    <lineage>
        <taxon>Eukaryota</taxon>
        <taxon>Viridiplantae</taxon>
        <taxon>Streptophyta</taxon>
        <taxon>Embryophyta</taxon>
        <taxon>Tracheophyta</taxon>
        <taxon>Spermatophyta</taxon>
        <taxon>Magnoliopsida</taxon>
        <taxon>eudicotyledons</taxon>
        <taxon>Gunneridae</taxon>
        <taxon>Pentapetalae</taxon>
        <taxon>rosids</taxon>
        <taxon>malvids</taxon>
        <taxon>Malvales</taxon>
        <taxon>Malvaceae</taxon>
        <taxon>Malvoideae</taxon>
        <taxon>Gossypium</taxon>
    </lineage>
</organism>